<dbReference type="GO" id="GO:0009374">
    <property type="term" value="F:biotin binding"/>
    <property type="evidence" value="ECO:0007669"/>
    <property type="project" value="InterPro"/>
</dbReference>
<feature type="chain" id="PRO_5002933887" description="Lipocalin/cytosolic fatty-acid binding domain-containing protein" evidence="7">
    <location>
        <begin position="20"/>
        <end position="167"/>
    </location>
</feature>
<dbReference type="InterPro" id="IPR005469">
    <property type="entry name" value="Avidin"/>
</dbReference>
<evidence type="ECO:0000256" key="5">
    <source>
        <dbReference type="ARBA" id="ARBA00022729"/>
    </source>
</evidence>
<dbReference type="Gene3D" id="2.40.128.30">
    <property type="entry name" value="Avidin-like"/>
    <property type="match status" value="1"/>
</dbReference>
<name>C3YNM2_BRAFL</name>
<keyword evidence="4" id="KW-0964">Secreted</keyword>
<dbReference type="EMBL" id="GG666534">
    <property type="protein sequence ID" value="EEN58117.1"/>
    <property type="molecule type" value="Genomic_DNA"/>
</dbReference>
<evidence type="ECO:0000256" key="3">
    <source>
        <dbReference type="ARBA" id="ARBA00011881"/>
    </source>
</evidence>
<dbReference type="PROSITE" id="PS00577">
    <property type="entry name" value="AVIDIN_1"/>
    <property type="match status" value="1"/>
</dbReference>
<dbReference type="PANTHER" id="PTHR34399:SF6">
    <property type="entry name" value="AVIDIN-LIKE"/>
    <property type="match status" value="1"/>
</dbReference>
<evidence type="ECO:0000256" key="4">
    <source>
        <dbReference type="ARBA" id="ARBA00022525"/>
    </source>
</evidence>
<dbReference type="InParanoid" id="C3YNM2"/>
<dbReference type="AlphaFoldDB" id="C3YNM2"/>
<organism>
    <name type="scientific">Branchiostoma floridae</name>
    <name type="common">Florida lancelet</name>
    <name type="synonym">Amphioxus</name>
    <dbReference type="NCBI Taxonomy" id="7739"/>
    <lineage>
        <taxon>Eukaryota</taxon>
        <taxon>Metazoa</taxon>
        <taxon>Chordata</taxon>
        <taxon>Cephalochordata</taxon>
        <taxon>Leptocardii</taxon>
        <taxon>Amphioxiformes</taxon>
        <taxon>Branchiostomatidae</taxon>
        <taxon>Branchiostoma</taxon>
    </lineage>
</organism>
<evidence type="ECO:0000256" key="7">
    <source>
        <dbReference type="SAM" id="SignalP"/>
    </source>
</evidence>
<comment type="similarity">
    <text evidence="2">Belongs to the avidin/streptavidin family.</text>
</comment>
<evidence type="ECO:0000256" key="2">
    <source>
        <dbReference type="ARBA" id="ARBA00006297"/>
    </source>
</evidence>
<dbReference type="InterPro" id="IPR005468">
    <property type="entry name" value="Avidin/str"/>
</dbReference>
<comment type="subcellular location">
    <subcellularLocation>
        <location evidence="1">Secreted</location>
    </subcellularLocation>
</comment>
<evidence type="ECO:0000313" key="8">
    <source>
        <dbReference type="EMBL" id="EEN58117.1"/>
    </source>
</evidence>
<feature type="signal peptide" evidence="7">
    <location>
        <begin position="1"/>
        <end position="19"/>
    </location>
</feature>
<gene>
    <name evidence="8" type="ORF">BRAFLDRAFT_98954</name>
</gene>
<evidence type="ECO:0008006" key="9">
    <source>
        <dbReference type="Google" id="ProtNLM"/>
    </source>
</evidence>
<dbReference type="GO" id="GO:0005576">
    <property type="term" value="C:extracellular region"/>
    <property type="evidence" value="ECO:0007669"/>
    <property type="project" value="UniProtKB-SubCell"/>
</dbReference>
<dbReference type="PANTHER" id="PTHR34399">
    <property type="entry name" value="AVIDIN-RELATED"/>
    <property type="match status" value="1"/>
</dbReference>
<evidence type="ECO:0000256" key="1">
    <source>
        <dbReference type="ARBA" id="ARBA00004613"/>
    </source>
</evidence>
<dbReference type="Pfam" id="PF01382">
    <property type="entry name" value="Avidin"/>
    <property type="match status" value="1"/>
</dbReference>
<dbReference type="PROSITE" id="PS51326">
    <property type="entry name" value="AVIDIN_2"/>
    <property type="match status" value="1"/>
</dbReference>
<dbReference type="eggNOG" id="ENOG502S55G">
    <property type="taxonomic scope" value="Eukaryota"/>
</dbReference>
<evidence type="ECO:0000256" key="6">
    <source>
        <dbReference type="ARBA" id="ARBA00023267"/>
    </source>
</evidence>
<reference evidence="8" key="1">
    <citation type="journal article" date="2008" name="Nature">
        <title>The amphioxus genome and the evolution of the chordate karyotype.</title>
        <authorList>
            <consortium name="US DOE Joint Genome Institute (JGI-PGF)"/>
            <person name="Putnam N.H."/>
            <person name="Butts T."/>
            <person name="Ferrier D.E.K."/>
            <person name="Furlong R.F."/>
            <person name="Hellsten U."/>
            <person name="Kawashima T."/>
            <person name="Robinson-Rechavi M."/>
            <person name="Shoguchi E."/>
            <person name="Terry A."/>
            <person name="Yu J.-K."/>
            <person name="Benito-Gutierrez E.L."/>
            <person name="Dubchak I."/>
            <person name="Garcia-Fernandez J."/>
            <person name="Gibson-Brown J.J."/>
            <person name="Grigoriev I.V."/>
            <person name="Horton A.C."/>
            <person name="de Jong P.J."/>
            <person name="Jurka J."/>
            <person name="Kapitonov V.V."/>
            <person name="Kohara Y."/>
            <person name="Kuroki Y."/>
            <person name="Lindquist E."/>
            <person name="Lucas S."/>
            <person name="Osoegawa K."/>
            <person name="Pennacchio L.A."/>
            <person name="Salamov A.A."/>
            <person name="Satou Y."/>
            <person name="Sauka-Spengler T."/>
            <person name="Schmutz J."/>
            <person name="Shin-I T."/>
            <person name="Toyoda A."/>
            <person name="Bronner-Fraser M."/>
            <person name="Fujiyama A."/>
            <person name="Holland L.Z."/>
            <person name="Holland P.W.H."/>
            <person name="Satoh N."/>
            <person name="Rokhsar D.S."/>
        </authorList>
    </citation>
    <scope>NUCLEOTIDE SEQUENCE [LARGE SCALE GENOMIC DNA]</scope>
    <source>
        <strain evidence="8">S238N-H82</strain>
        <tissue evidence="8">Testes</tissue>
    </source>
</reference>
<comment type="subunit">
    <text evidence="3">Homotetramer.</text>
</comment>
<accession>C3YNM2</accession>
<keyword evidence="6" id="KW-0092">Biotin</keyword>
<dbReference type="PRINTS" id="PR00709">
    <property type="entry name" value="AVIDIN"/>
</dbReference>
<keyword evidence="5 7" id="KW-0732">Signal</keyword>
<dbReference type="FunCoup" id="C3YNM2">
    <property type="interactions" value="2"/>
</dbReference>
<dbReference type="InterPro" id="IPR036896">
    <property type="entry name" value="Avidin-like_sf"/>
</dbReference>
<protein>
    <recommendedName>
        <fullName evidence="9">Lipocalin/cytosolic fatty-acid binding domain-containing protein</fullName>
    </recommendedName>
</protein>
<dbReference type="SUPFAM" id="SSF50876">
    <property type="entry name" value="Avidin/streptavidin"/>
    <property type="match status" value="1"/>
</dbReference>
<dbReference type="InterPro" id="IPR017889">
    <property type="entry name" value="Avidin-like_CS"/>
</dbReference>
<sequence length="167" mass="17951">MKLCLLLFVAVASASPANGQADVSDAPSMSDGTDANPCDDITGLWYNNLGSQMTLVQNGTIITGFYGTAVESTEGAAGYTPPALLMSRPVGNPHGTFAWIVIWSNGRSTTAWTAQCVICGDHAELHTTWLLRSKVDGCDDRWKATRVGEDTFTRYPQTEIEPLHGNL</sequence>
<dbReference type="InterPro" id="IPR051764">
    <property type="entry name" value="Avidin/Streptavidin-rel"/>
</dbReference>
<proteinExistence type="inferred from homology"/>